<proteinExistence type="predicted"/>
<reference evidence="1" key="1">
    <citation type="submission" date="2018-02" db="EMBL/GenBank/DDBJ databases">
        <title>Rhizophora mucronata_Transcriptome.</title>
        <authorList>
            <person name="Meera S.P."/>
            <person name="Sreeshan A."/>
            <person name="Augustine A."/>
        </authorList>
    </citation>
    <scope>NUCLEOTIDE SEQUENCE</scope>
    <source>
        <tissue evidence="1">Leaf</tissue>
    </source>
</reference>
<evidence type="ECO:0000313" key="1">
    <source>
        <dbReference type="EMBL" id="MBX57537.1"/>
    </source>
</evidence>
<organism evidence="1">
    <name type="scientific">Rhizophora mucronata</name>
    <name type="common">Asiatic mangrove</name>
    <dbReference type="NCBI Taxonomy" id="61149"/>
    <lineage>
        <taxon>Eukaryota</taxon>
        <taxon>Viridiplantae</taxon>
        <taxon>Streptophyta</taxon>
        <taxon>Embryophyta</taxon>
        <taxon>Tracheophyta</taxon>
        <taxon>Spermatophyta</taxon>
        <taxon>Magnoliopsida</taxon>
        <taxon>eudicotyledons</taxon>
        <taxon>Gunneridae</taxon>
        <taxon>Pentapetalae</taxon>
        <taxon>rosids</taxon>
        <taxon>fabids</taxon>
        <taxon>Malpighiales</taxon>
        <taxon>Rhizophoraceae</taxon>
        <taxon>Rhizophora</taxon>
    </lineage>
</organism>
<dbReference type="AlphaFoldDB" id="A0A2P2PS13"/>
<accession>A0A2P2PS13</accession>
<name>A0A2P2PS13_RHIMU</name>
<sequence length="29" mass="3564">MDNNTFIINFNFPHENLHLQHICRKPKNK</sequence>
<dbReference type="EMBL" id="GGEC01077053">
    <property type="protein sequence ID" value="MBX57537.1"/>
    <property type="molecule type" value="Transcribed_RNA"/>
</dbReference>
<protein>
    <submittedName>
        <fullName evidence="1">Uncharacterized protein</fullName>
    </submittedName>
</protein>